<keyword evidence="1" id="KW-0732">Signal</keyword>
<evidence type="ECO:0000313" key="3">
    <source>
        <dbReference type="Proteomes" id="UP000735302"/>
    </source>
</evidence>
<sequence length="191" mass="21579">MWKLVALLASLLFVTEVTGDCRSLALCDSYVGQGALSLVDRYVDKSMIMSYFLGSEISSICNVVPLFISCVDENLGHCEDEEAQDRYETRLNLLQYLCSPIGRGLAFYLCQSAYCRHVEWFKANLLPKLNRCYEVFTDGKSSDCSHVEKLRQCLVNSAPETVCHDPLVRYIKGVWSHAAGKEYEHRGCPTQ</sequence>
<comment type="caution">
    <text evidence="2">The sequence shown here is derived from an EMBL/GenBank/DDBJ whole genome shotgun (WGS) entry which is preliminary data.</text>
</comment>
<evidence type="ECO:0000256" key="1">
    <source>
        <dbReference type="SAM" id="SignalP"/>
    </source>
</evidence>
<proteinExistence type="predicted"/>
<name>A0AAV3XST1_9GAST</name>
<reference evidence="2 3" key="1">
    <citation type="journal article" date="2021" name="Elife">
        <title>Chloroplast acquisition without the gene transfer in kleptoplastic sea slugs, Plakobranchus ocellatus.</title>
        <authorList>
            <person name="Maeda T."/>
            <person name="Takahashi S."/>
            <person name="Yoshida T."/>
            <person name="Shimamura S."/>
            <person name="Takaki Y."/>
            <person name="Nagai Y."/>
            <person name="Toyoda A."/>
            <person name="Suzuki Y."/>
            <person name="Arimoto A."/>
            <person name="Ishii H."/>
            <person name="Satoh N."/>
            <person name="Nishiyama T."/>
            <person name="Hasebe M."/>
            <person name="Maruyama T."/>
            <person name="Minagawa J."/>
            <person name="Obokata J."/>
            <person name="Shigenobu S."/>
        </authorList>
    </citation>
    <scope>NUCLEOTIDE SEQUENCE [LARGE SCALE GENOMIC DNA]</scope>
</reference>
<feature type="chain" id="PRO_5043607266" description="Secreted protein" evidence="1">
    <location>
        <begin position="20"/>
        <end position="191"/>
    </location>
</feature>
<dbReference type="Proteomes" id="UP000735302">
    <property type="component" value="Unassembled WGS sequence"/>
</dbReference>
<dbReference type="EMBL" id="BLXT01000008">
    <property type="protein sequence ID" value="GFN73587.1"/>
    <property type="molecule type" value="Genomic_DNA"/>
</dbReference>
<accession>A0AAV3XST1</accession>
<protein>
    <recommendedName>
        <fullName evidence="4">Secreted protein</fullName>
    </recommendedName>
</protein>
<feature type="signal peptide" evidence="1">
    <location>
        <begin position="1"/>
        <end position="19"/>
    </location>
</feature>
<keyword evidence="3" id="KW-1185">Reference proteome</keyword>
<organism evidence="2 3">
    <name type="scientific">Plakobranchus ocellatus</name>
    <dbReference type="NCBI Taxonomy" id="259542"/>
    <lineage>
        <taxon>Eukaryota</taxon>
        <taxon>Metazoa</taxon>
        <taxon>Spiralia</taxon>
        <taxon>Lophotrochozoa</taxon>
        <taxon>Mollusca</taxon>
        <taxon>Gastropoda</taxon>
        <taxon>Heterobranchia</taxon>
        <taxon>Euthyneura</taxon>
        <taxon>Panpulmonata</taxon>
        <taxon>Sacoglossa</taxon>
        <taxon>Placobranchoidea</taxon>
        <taxon>Plakobranchidae</taxon>
        <taxon>Plakobranchus</taxon>
    </lineage>
</organism>
<evidence type="ECO:0008006" key="4">
    <source>
        <dbReference type="Google" id="ProtNLM"/>
    </source>
</evidence>
<evidence type="ECO:0000313" key="2">
    <source>
        <dbReference type="EMBL" id="GFN73587.1"/>
    </source>
</evidence>
<gene>
    <name evidence="2" type="ORF">PoB_000009300</name>
</gene>
<dbReference type="AlphaFoldDB" id="A0AAV3XST1"/>